<dbReference type="Proteomes" id="UP001500393">
    <property type="component" value="Unassembled WGS sequence"/>
</dbReference>
<keyword evidence="5" id="KW-1185">Reference proteome</keyword>
<dbReference type="NCBIfam" id="TIGR00090">
    <property type="entry name" value="rsfS_iojap_ybeB"/>
    <property type="match status" value="1"/>
</dbReference>
<organism evidence="4 5">
    <name type="scientific">Kribbella sancticallisti</name>
    <dbReference type="NCBI Taxonomy" id="460087"/>
    <lineage>
        <taxon>Bacteria</taxon>
        <taxon>Bacillati</taxon>
        <taxon>Actinomycetota</taxon>
        <taxon>Actinomycetes</taxon>
        <taxon>Propionibacteriales</taxon>
        <taxon>Kribbellaceae</taxon>
        <taxon>Kribbella</taxon>
    </lineage>
</organism>
<evidence type="ECO:0000313" key="5">
    <source>
        <dbReference type="Proteomes" id="UP001500393"/>
    </source>
</evidence>
<keyword evidence="2" id="KW-0678">Repressor</keyword>
<keyword evidence="2" id="KW-0963">Cytoplasm</keyword>
<comment type="function">
    <text evidence="2">Functions as a ribosomal silencing factor. Interacts with ribosomal protein uL14 (rplN), blocking formation of intersubunit bridge B8. Prevents association of the 30S and 50S ribosomal subunits and the formation of functional ribosomes, thus repressing translation.</text>
</comment>
<dbReference type="InterPro" id="IPR043519">
    <property type="entry name" value="NT_sf"/>
</dbReference>
<dbReference type="PANTHER" id="PTHR21043:SF0">
    <property type="entry name" value="MITOCHONDRIAL ASSEMBLY OF RIBOSOMAL LARGE SUBUNIT PROTEIN 1"/>
    <property type="match status" value="1"/>
</dbReference>
<keyword evidence="2" id="KW-0810">Translation regulation</keyword>
<evidence type="ECO:0000256" key="3">
    <source>
        <dbReference type="SAM" id="MobiDB-lite"/>
    </source>
</evidence>
<proteinExistence type="inferred from homology"/>
<dbReference type="Gene3D" id="3.30.460.10">
    <property type="entry name" value="Beta Polymerase, domain 2"/>
    <property type="match status" value="1"/>
</dbReference>
<evidence type="ECO:0000313" key="4">
    <source>
        <dbReference type="EMBL" id="GAA1598878.1"/>
    </source>
</evidence>
<dbReference type="HAMAP" id="MF_01477">
    <property type="entry name" value="Iojap_RsfS"/>
    <property type="match status" value="1"/>
</dbReference>
<name>A0ABP4Q696_9ACTN</name>
<comment type="caution">
    <text evidence="4">The sequence shown here is derived from an EMBL/GenBank/DDBJ whole genome shotgun (WGS) entry which is preliminary data.</text>
</comment>
<dbReference type="InterPro" id="IPR004394">
    <property type="entry name" value="Iojap/RsfS/C7orf30"/>
</dbReference>
<sequence>MPATERAIELLTAAAEAAHDKKAENVLAFDVSEQLAITDAFLVASASNDRQVRAIVDAVEEKLRVDFDAKPVRREGAREGRWVLLDYLEIVIHVQHDEERSFYSLERLWRDCPIIPLPGPDGTMPTTGPADAAGTTGSADAAGATGSAEAAGATGSSDATRTADVAGTTGSADATRSAGSSAGSSDTADANGSPAGSSDATGTTGSSAQAE</sequence>
<protein>
    <recommendedName>
        <fullName evidence="2">Ribosomal silencing factor RsfS</fullName>
    </recommendedName>
</protein>
<comment type="similarity">
    <text evidence="1 2">Belongs to the Iojap/RsfS family.</text>
</comment>
<evidence type="ECO:0000256" key="1">
    <source>
        <dbReference type="ARBA" id="ARBA00010574"/>
    </source>
</evidence>
<dbReference type="SUPFAM" id="SSF81301">
    <property type="entry name" value="Nucleotidyltransferase"/>
    <property type="match status" value="1"/>
</dbReference>
<gene>
    <name evidence="2" type="primary">rsfS</name>
    <name evidence="4" type="ORF">GCM10009789_61110</name>
</gene>
<evidence type="ECO:0000256" key="2">
    <source>
        <dbReference type="HAMAP-Rule" id="MF_01477"/>
    </source>
</evidence>
<comment type="subcellular location">
    <subcellularLocation>
        <location evidence="2">Cytoplasm</location>
    </subcellularLocation>
</comment>
<feature type="region of interest" description="Disordered" evidence="3">
    <location>
        <begin position="119"/>
        <end position="211"/>
    </location>
</feature>
<dbReference type="Pfam" id="PF02410">
    <property type="entry name" value="RsfS"/>
    <property type="match status" value="1"/>
</dbReference>
<feature type="compositionally biased region" description="Low complexity" evidence="3">
    <location>
        <begin position="120"/>
        <end position="211"/>
    </location>
</feature>
<comment type="subunit">
    <text evidence="2">Interacts with ribosomal protein uL14 (rplN).</text>
</comment>
<accession>A0ABP4Q696</accession>
<dbReference type="PANTHER" id="PTHR21043">
    <property type="entry name" value="IOJAP SUPERFAMILY ORTHOLOG"/>
    <property type="match status" value="1"/>
</dbReference>
<reference evidence="5" key="1">
    <citation type="journal article" date="2019" name="Int. J. Syst. Evol. Microbiol.">
        <title>The Global Catalogue of Microorganisms (GCM) 10K type strain sequencing project: providing services to taxonomists for standard genome sequencing and annotation.</title>
        <authorList>
            <consortium name="The Broad Institute Genomics Platform"/>
            <consortium name="The Broad Institute Genome Sequencing Center for Infectious Disease"/>
            <person name="Wu L."/>
            <person name="Ma J."/>
        </authorList>
    </citation>
    <scope>NUCLEOTIDE SEQUENCE [LARGE SCALE GENOMIC DNA]</scope>
    <source>
        <strain evidence="5">JCM 14969</strain>
    </source>
</reference>
<dbReference type="EMBL" id="BAAAOS010000048">
    <property type="protein sequence ID" value="GAA1598878.1"/>
    <property type="molecule type" value="Genomic_DNA"/>
</dbReference>